<dbReference type="Pfam" id="PF00563">
    <property type="entry name" value="EAL"/>
    <property type="match status" value="1"/>
</dbReference>
<dbReference type="Gene3D" id="3.30.450.20">
    <property type="entry name" value="PAS domain"/>
    <property type="match status" value="1"/>
</dbReference>
<dbReference type="RefSeq" id="WP_232470890.1">
    <property type="nucleotide sequence ID" value="NZ_FCOA02000006.1"/>
</dbReference>
<proteinExistence type="predicted"/>
<dbReference type="CDD" id="cd01948">
    <property type="entry name" value="EAL"/>
    <property type="match status" value="1"/>
</dbReference>
<dbReference type="InterPro" id="IPR001633">
    <property type="entry name" value="EAL_dom"/>
</dbReference>
<gene>
    <name evidence="2" type="ORF">AWB79_02575</name>
</gene>
<sequence length="406" mass="43859">MSTTQTEIVDGITLRTHLQPIYSLPHQREVGYEALLRGVAGDGALVGPFDLFGRAIVAGRLTELDRMSHVTHLRNAAPLLPDAHWLFLNISPATFTDPGYAARLATATRAAGLAPERLVIEVLESGGTDVEEISRATHAFRAQGFLVAVDDFGAGHSNIDRLLTLRPDIVKLDRSLVRAKSAHMRDALMPKLVDLLHESGMFVVAEGIETKEDLMLAARSNVDFVQGYLFGLPSPRLAGRGTATPLFEDVFDALAQMRRAERLASDLLLMPYRSNLKQAAARFAAGATTRAACAELLALPCTLSCFFLDAGGRQFMPDLAGAAARASNERFAPIADPSTGRWDNRPYFVGAHAKPQEVITSAPYLSVTGTSLCVTLTIATQRAAKHVVIGADLDWRRLIEAAPAIL</sequence>
<dbReference type="SUPFAM" id="SSF141868">
    <property type="entry name" value="EAL domain-like"/>
    <property type="match status" value="1"/>
</dbReference>
<reference evidence="2" key="1">
    <citation type="submission" date="2016-01" db="EMBL/GenBank/DDBJ databases">
        <authorList>
            <person name="Peeters C."/>
        </authorList>
    </citation>
    <scope>NUCLEOTIDE SEQUENCE</scope>
    <source>
        <strain evidence="2">LMG 29322</strain>
    </source>
</reference>
<protein>
    <submittedName>
        <fullName evidence="2">Diguanylate phosphodiesterase</fullName>
    </submittedName>
</protein>
<dbReference type="SUPFAM" id="SSF103190">
    <property type="entry name" value="Sensory domain-like"/>
    <property type="match status" value="1"/>
</dbReference>
<evidence type="ECO:0000313" key="2">
    <source>
        <dbReference type="EMBL" id="SAK58778.1"/>
    </source>
</evidence>
<dbReference type="PANTHER" id="PTHR33121">
    <property type="entry name" value="CYCLIC DI-GMP PHOSPHODIESTERASE PDEF"/>
    <property type="match status" value="1"/>
</dbReference>
<evidence type="ECO:0000259" key="1">
    <source>
        <dbReference type="PROSITE" id="PS50883"/>
    </source>
</evidence>
<feature type="domain" description="EAL" evidence="1">
    <location>
        <begin position="1"/>
        <end position="247"/>
    </location>
</feature>
<dbReference type="AlphaFoldDB" id="A0A158ALL2"/>
<evidence type="ECO:0000313" key="3">
    <source>
        <dbReference type="Proteomes" id="UP000054851"/>
    </source>
</evidence>
<dbReference type="PROSITE" id="PS50883">
    <property type="entry name" value="EAL"/>
    <property type="match status" value="1"/>
</dbReference>
<dbReference type="Proteomes" id="UP000054851">
    <property type="component" value="Unassembled WGS sequence"/>
</dbReference>
<name>A0A158ALL2_9BURK</name>
<keyword evidence="3" id="KW-1185">Reference proteome</keyword>
<dbReference type="InterPro" id="IPR035919">
    <property type="entry name" value="EAL_sf"/>
</dbReference>
<dbReference type="InterPro" id="IPR050706">
    <property type="entry name" value="Cyclic-di-GMP_PDE-like"/>
</dbReference>
<dbReference type="EMBL" id="FCOA02000006">
    <property type="protein sequence ID" value="SAK58778.1"/>
    <property type="molecule type" value="Genomic_DNA"/>
</dbReference>
<organism evidence="2 3">
    <name type="scientific">Caballeronia hypogeia</name>
    <dbReference type="NCBI Taxonomy" id="1777140"/>
    <lineage>
        <taxon>Bacteria</taxon>
        <taxon>Pseudomonadati</taxon>
        <taxon>Pseudomonadota</taxon>
        <taxon>Betaproteobacteria</taxon>
        <taxon>Burkholderiales</taxon>
        <taxon>Burkholderiaceae</taxon>
        <taxon>Caballeronia</taxon>
    </lineage>
</organism>
<dbReference type="STRING" id="1777140.AWB79_02575"/>
<dbReference type="PANTHER" id="PTHR33121:SF76">
    <property type="entry name" value="SIGNALING PROTEIN"/>
    <property type="match status" value="1"/>
</dbReference>
<dbReference type="Gene3D" id="3.20.20.450">
    <property type="entry name" value="EAL domain"/>
    <property type="match status" value="1"/>
</dbReference>
<dbReference type="InterPro" id="IPR029151">
    <property type="entry name" value="Sensor-like_sf"/>
</dbReference>
<dbReference type="GO" id="GO:0071111">
    <property type="term" value="F:cyclic-guanylate-specific phosphodiesterase activity"/>
    <property type="evidence" value="ECO:0007669"/>
    <property type="project" value="InterPro"/>
</dbReference>
<accession>A0A158ALL2</accession>
<comment type="caution">
    <text evidence="2">The sequence shown here is derived from an EMBL/GenBank/DDBJ whole genome shotgun (WGS) entry which is preliminary data.</text>
</comment>
<dbReference type="SMART" id="SM00052">
    <property type="entry name" value="EAL"/>
    <property type="match status" value="1"/>
</dbReference>